<keyword evidence="2" id="KW-1185">Reference proteome</keyword>
<reference evidence="2" key="1">
    <citation type="journal article" date="2015" name="Proc. Natl. Acad. Sci. U.S.A.">
        <title>Genome sequence of the Asian Tiger mosquito, Aedes albopictus, reveals insights into its biology, genetics, and evolution.</title>
        <authorList>
            <person name="Chen X.G."/>
            <person name="Jiang X."/>
            <person name="Gu J."/>
            <person name="Xu M."/>
            <person name="Wu Y."/>
            <person name="Deng Y."/>
            <person name="Zhang C."/>
            <person name="Bonizzoni M."/>
            <person name="Dermauw W."/>
            <person name="Vontas J."/>
            <person name="Armbruster P."/>
            <person name="Huang X."/>
            <person name="Yang Y."/>
            <person name="Zhang H."/>
            <person name="He W."/>
            <person name="Peng H."/>
            <person name="Liu Y."/>
            <person name="Wu K."/>
            <person name="Chen J."/>
            <person name="Lirakis M."/>
            <person name="Topalis P."/>
            <person name="Van Leeuwen T."/>
            <person name="Hall A.B."/>
            <person name="Jiang X."/>
            <person name="Thorpe C."/>
            <person name="Mueller R.L."/>
            <person name="Sun C."/>
            <person name="Waterhouse R.M."/>
            <person name="Yan G."/>
            <person name="Tu Z.J."/>
            <person name="Fang X."/>
            <person name="James A.A."/>
        </authorList>
    </citation>
    <scope>NUCLEOTIDE SEQUENCE [LARGE SCALE GENOMIC DNA]</scope>
    <source>
        <strain evidence="2">Foshan</strain>
    </source>
</reference>
<sequence>MEKGLQLTQGTSEPTEAPYRELLGSLMYVMMATRPDICFSVGYLGRYQQHPDSSHWTALKRVVRYLKGTMQTSLRFIRDEKTDPLVGFADADWATDQQDRKSVSGYVFQVFGNVISWSSKKQQTVATSSSEAEYVALGAGVTEAVWLAGLLDDLGIPTALPVTIYEDNRGCIGMARNLESKRAKHIDIKHHFIRDHVAAGNINLEPIGTENQLADIFTKSLDVGRFQRLRQILGLQDREGVKK</sequence>
<protein>
    <recommendedName>
        <fullName evidence="3">Reverse transcriptase Ty1/copia-type domain-containing protein</fullName>
    </recommendedName>
</protein>
<name>A0ABM1Z5I9_AEDAL</name>
<dbReference type="Proteomes" id="UP000069940">
    <property type="component" value="Unassembled WGS sequence"/>
</dbReference>
<accession>A0ABM1Z5I9</accession>
<organism evidence="1 2">
    <name type="scientific">Aedes albopictus</name>
    <name type="common">Asian tiger mosquito</name>
    <name type="synonym">Stegomyia albopicta</name>
    <dbReference type="NCBI Taxonomy" id="7160"/>
    <lineage>
        <taxon>Eukaryota</taxon>
        <taxon>Metazoa</taxon>
        <taxon>Ecdysozoa</taxon>
        <taxon>Arthropoda</taxon>
        <taxon>Hexapoda</taxon>
        <taxon>Insecta</taxon>
        <taxon>Pterygota</taxon>
        <taxon>Neoptera</taxon>
        <taxon>Endopterygota</taxon>
        <taxon>Diptera</taxon>
        <taxon>Nematocera</taxon>
        <taxon>Culicoidea</taxon>
        <taxon>Culicidae</taxon>
        <taxon>Culicinae</taxon>
        <taxon>Aedini</taxon>
        <taxon>Aedes</taxon>
        <taxon>Stegomyia</taxon>
    </lineage>
</organism>
<dbReference type="PANTHER" id="PTHR11439">
    <property type="entry name" value="GAG-POL-RELATED RETROTRANSPOSON"/>
    <property type="match status" value="1"/>
</dbReference>
<evidence type="ECO:0000313" key="2">
    <source>
        <dbReference type="Proteomes" id="UP000069940"/>
    </source>
</evidence>
<dbReference type="CDD" id="cd09272">
    <property type="entry name" value="RNase_HI_RT_Ty1"/>
    <property type="match status" value="1"/>
</dbReference>
<dbReference type="EnsemblMetazoa" id="AALFPA23_015290.R22195">
    <property type="protein sequence ID" value="AALFPA23_015290.P22195"/>
    <property type="gene ID" value="AALFPA23_015290"/>
</dbReference>
<dbReference type="PANTHER" id="PTHR11439:SF483">
    <property type="entry name" value="PEPTIDE SYNTHASE GLIP-LIKE, PUTATIVE (AFU_ORTHOLOGUE AFUA_3G12920)-RELATED"/>
    <property type="match status" value="1"/>
</dbReference>
<evidence type="ECO:0000313" key="1">
    <source>
        <dbReference type="EnsemblMetazoa" id="AALFPA23_015290.P22195"/>
    </source>
</evidence>
<reference evidence="1" key="2">
    <citation type="submission" date="2025-05" db="UniProtKB">
        <authorList>
            <consortium name="EnsemblMetazoa"/>
        </authorList>
    </citation>
    <scope>IDENTIFICATION</scope>
    <source>
        <strain evidence="1">Foshan</strain>
    </source>
</reference>
<dbReference type="GeneID" id="134290527"/>
<proteinExistence type="predicted"/>
<evidence type="ECO:0008006" key="3">
    <source>
        <dbReference type="Google" id="ProtNLM"/>
    </source>
</evidence>
<dbReference type="RefSeq" id="XP_062713669.1">
    <property type="nucleotide sequence ID" value="XM_062857685.1"/>
</dbReference>